<protein>
    <submittedName>
        <fullName evidence="2">Uncharacterized protein</fullName>
    </submittedName>
</protein>
<dbReference type="RefSeq" id="WP_201661062.1">
    <property type="nucleotide sequence ID" value="NZ_CAJHCS010000044.1"/>
</dbReference>
<organism evidence="2 3">
    <name type="scientific">Paraburkholderia sabiae</name>
    <dbReference type="NCBI Taxonomy" id="273251"/>
    <lineage>
        <taxon>Bacteria</taxon>
        <taxon>Pseudomonadati</taxon>
        <taxon>Pseudomonadota</taxon>
        <taxon>Betaproteobacteria</taxon>
        <taxon>Burkholderiales</taxon>
        <taxon>Burkholderiaceae</taxon>
        <taxon>Paraburkholderia</taxon>
    </lineage>
</organism>
<comment type="caution">
    <text evidence="2">The sequence shown here is derived from an EMBL/GenBank/DDBJ whole genome shotgun (WGS) entry which is preliminary data.</text>
</comment>
<reference evidence="2 3" key="1">
    <citation type="submission" date="2024-01" db="EMBL/GenBank/DDBJ databases">
        <title>The diversity of rhizobia nodulating Mimosa spp. in eleven states of Brazil covering several biomes is determined by host plant, location, and edaphic factors.</title>
        <authorList>
            <person name="Rouws L."/>
            <person name="Barauna A."/>
            <person name="Beukes C."/>
            <person name="De Faria S.M."/>
            <person name="Gross E."/>
            <person name="Dos Reis Junior F.B."/>
            <person name="Simon M."/>
            <person name="Maluk M."/>
            <person name="Odee D.W."/>
            <person name="Kenicer G."/>
            <person name="Young J.P.W."/>
            <person name="Reis V.M."/>
            <person name="Zilli J."/>
            <person name="James E.K."/>
        </authorList>
    </citation>
    <scope>NUCLEOTIDE SEQUENCE [LARGE SCALE GENOMIC DNA]</scope>
    <source>
        <strain evidence="2 3">JPY77</strain>
    </source>
</reference>
<dbReference type="EMBL" id="JAZHGC010000052">
    <property type="protein sequence ID" value="MEM5291474.1"/>
    <property type="molecule type" value="Genomic_DNA"/>
</dbReference>
<evidence type="ECO:0000313" key="3">
    <source>
        <dbReference type="Proteomes" id="UP001494588"/>
    </source>
</evidence>
<proteinExistence type="predicted"/>
<dbReference type="Proteomes" id="UP001494588">
    <property type="component" value="Unassembled WGS sequence"/>
</dbReference>
<accession>A0ABU9QPY1</accession>
<sequence>MTTLIAGTDIGTTGLDWTEGHRIIEVAAVIYDLTLHRGRIRSVPSQREEASGPIRAARHVMP</sequence>
<feature type="region of interest" description="Disordered" evidence="1">
    <location>
        <begin position="42"/>
        <end position="62"/>
    </location>
</feature>
<keyword evidence="3" id="KW-1185">Reference proteome</keyword>
<evidence type="ECO:0000256" key="1">
    <source>
        <dbReference type="SAM" id="MobiDB-lite"/>
    </source>
</evidence>
<name>A0ABU9QPY1_9BURK</name>
<evidence type="ECO:0000313" key="2">
    <source>
        <dbReference type="EMBL" id="MEM5291474.1"/>
    </source>
</evidence>
<gene>
    <name evidence="2" type="ORF">V4C55_37715</name>
</gene>